<dbReference type="GO" id="GO:0005829">
    <property type="term" value="C:cytosol"/>
    <property type="evidence" value="ECO:0007669"/>
    <property type="project" value="TreeGrafter"/>
</dbReference>
<dbReference type="Gene3D" id="3.40.800.10">
    <property type="entry name" value="Ureohydrolase domain"/>
    <property type="match status" value="1"/>
</dbReference>
<evidence type="ECO:0000313" key="6">
    <source>
        <dbReference type="EMBL" id="SFV41217.1"/>
    </source>
</evidence>
<dbReference type="InterPro" id="IPR006035">
    <property type="entry name" value="Ureohydrolase"/>
</dbReference>
<proteinExistence type="inferred from homology"/>
<evidence type="ECO:0000313" key="8">
    <source>
        <dbReference type="Proteomes" id="UP000190935"/>
    </source>
</evidence>
<comment type="similarity">
    <text evidence="4">Belongs to the arginase family.</text>
</comment>
<dbReference type="CDD" id="cd09999">
    <property type="entry name" value="Arginase-like_1"/>
    <property type="match status" value="1"/>
</dbReference>
<dbReference type="AlphaFoldDB" id="A0A0R2JX40"/>
<dbReference type="EMBL" id="JQBK01000065">
    <property type="protein sequence ID" value="KRN81563.1"/>
    <property type="molecule type" value="Genomic_DNA"/>
</dbReference>
<accession>A0A0R2JX40</accession>
<dbReference type="PATRIC" id="fig|89059.3.peg.1978"/>
<reference evidence="8" key="2">
    <citation type="submission" date="2016-11" db="EMBL/GenBank/DDBJ databases">
        <authorList>
            <person name="Papadimitriou K."/>
        </authorList>
    </citation>
    <scope>NUCLEOTIDE SEQUENCE [LARGE SCALE GENOMIC DNA]</scope>
    <source>
        <strain evidence="8">ACA-DC 1533</strain>
    </source>
</reference>
<dbReference type="Proteomes" id="UP000051491">
    <property type="component" value="Unassembled WGS sequence"/>
</dbReference>
<reference evidence="6" key="3">
    <citation type="submission" date="2016-11" db="EMBL/GenBank/DDBJ databases">
        <authorList>
            <person name="Jaros S."/>
            <person name="Januszkiewicz K."/>
            <person name="Wedrychowicz H."/>
        </authorList>
    </citation>
    <scope>NUCLEOTIDE SEQUENCE [LARGE SCALE GENOMIC DNA]</scope>
    <source>
        <strain evidence="6">ACA-DC 1533</strain>
    </source>
</reference>
<dbReference type="EC" id="3.5.3.1" evidence="6"/>
<dbReference type="STRING" id="89059.LAC1533_1794"/>
<dbReference type="InterPro" id="IPR023696">
    <property type="entry name" value="Ureohydrolase_dom_sf"/>
</dbReference>
<reference evidence="5 7" key="1">
    <citation type="journal article" date="2015" name="Genome Announc.">
        <title>Expanding the biotechnology potential of lactobacilli through comparative genomics of 213 strains and associated genera.</title>
        <authorList>
            <person name="Sun Z."/>
            <person name="Harris H.M."/>
            <person name="McCann A."/>
            <person name="Guo C."/>
            <person name="Argimon S."/>
            <person name="Zhang W."/>
            <person name="Yang X."/>
            <person name="Jeffery I.B."/>
            <person name="Cooney J.C."/>
            <person name="Kagawa T.F."/>
            <person name="Liu W."/>
            <person name="Song Y."/>
            <person name="Salvetti E."/>
            <person name="Wrobel A."/>
            <person name="Rasinkangas P."/>
            <person name="Parkhill J."/>
            <person name="Rea M.C."/>
            <person name="O'Sullivan O."/>
            <person name="Ritari J."/>
            <person name="Douillard F.P."/>
            <person name="Paul Ross R."/>
            <person name="Yang R."/>
            <person name="Briner A.E."/>
            <person name="Felis G.E."/>
            <person name="de Vos W.M."/>
            <person name="Barrangou R."/>
            <person name="Klaenhammer T.R."/>
            <person name="Caufield P.W."/>
            <person name="Cui Y."/>
            <person name="Zhang H."/>
            <person name="O'Toole P.W."/>
        </authorList>
    </citation>
    <scope>NUCLEOTIDE SEQUENCE [LARGE SCALE GENOMIC DNA]</scope>
    <source>
        <strain evidence="5 7">DSM 15353</strain>
    </source>
</reference>
<dbReference type="RefSeq" id="WP_010498394.1">
    <property type="nucleotide sequence ID" value="NZ_JQBK01000065.1"/>
</dbReference>
<keyword evidence="2 6" id="KW-0378">Hydrolase</keyword>
<evidence type="ECO:0000313" key="5">
    <source>
        <dbReference type="EMBL" id="KRN81563.1"/>
    </source>
</evidence>
<dbReference type="GeneID" id="95349904"/>
<organism evidence="5 7">
    <name type="scientific">Ligilactobacillus acidipiscis</name>
    <dbReference type="NCBI Taxonomy" id="89059"/>
    <lineage>
        <taxon>Bacteria</taxon>
        <taxon>Bacillati</taxon>
        <taxon>Bacillota</taxon>
        <taxon>Bacilli</taxon>
        <taxon>Lactobacillales</taxon>
        <taxon>Lactobacillaceae</taxon>
        <taxon>Ligilactobacillus</taxon>
    </lineage>
</organism>
<gene>
    <name evidence="5" type="ORF">IV43_GL001859</name>
    <name evidence="6" type="ORF">LAC1533_1794</name>
</gene>
<protein>
    <submittedName>
        <fullName evidence="5">Arginase</fullName>
        <ecNumber evidence="6">3.5.3.1</ecNumber>
    </submittedName>
</protein>
<dbReference type="EMBL" id="LT630287">
    <property type="protein sequence ID" value="SFV41217.1"/>
    <property type="molecule type" value="Genomic_DNA"/>
</dbReference>
<sequence length="286" mass="31233">MTVKTIRLVNEQWQGGMNENYSFGARLLSHIVPPSYSDETETVFAPISAETKGGNGIDAGETLKEQISAAYNILTAKDPRNVLTLGGDCSVSEAPFDYLHGKYPAKLGLIWLDAHPDVATPETSHHLHKMALADLIGQGGPGSAEMIKAPFDPSDVLLAGLRYDQLRPMDAKVADLGLSYVTPDRLHEKSLPVTNWIKQRGFTKVVIHWDLDVLDPADFHAILPAQPGLDRRDFGAAIGTLKLDEVLRLLGDISKTADIAGLTLAEHMPWDALRLRQGLADLPIFK</sequence>
<dbReference type="Proteomes" id="UP000190935">
    <property type="component" value="Chromosome I"/>
</dbReference>
<dbReference type="PANTHER" id="PTHR43782">
    <property type="entry name" value="ARGINASE"/>
    <property type="match status" value="1"/>
</dbReference>
<evidence type="ECO:0000313" key="7">
    <source>
        <dbReference type="Proteomes" id="UP000051491"/>
    </source>
</evidence>
<name>A0A0R2JX40_9LACO</name>
<dbReference type="Pfam" id="PF00491">
    <property type="entry name" value="Arginase"/>
    <property type="match status" value="1"/>
</dbReference>
<evidence type="ECO:0000256" key="1">
    <source>
        <dbReference type="ARBA" id="ARBA00022723"/>
    </source>
</evidence>
<keyword evidence="3" id="KW-0464">Manganese</keyword>
<dbReference type="PANTHER" id="PTHR43782:SF3">
    <property type="entry name" value="ARGINASE"/>
    <property type="match status" value="1"/>
</dbReference>
<dbReference type="GO" id="GO:0004053">
    <property type="term" value="F:arginase activity"/>
    <property type="evidence" value="ECO:0007669"/>
    <property type="project" value="UniProtKB-EC"/>
</dbReference>
<dbReference type="PROSITE" id="PS51409">
    <property type="entry name" value="ARGINASE_2"/>
    <property type="match status" value="1"/>
</dbReference>
<evidence type="ECO:0000256" key="3">
    <source>
        <dbReference type="ARBA" id="ARBA00023211"/>
    </source>
</evidence>
<keyword evidence="1" id="KW-0479">Metal-binding</keyword>
<dbReference type="OrthoDB" id="9789727at2"/>
<evidence type="ECO:0000256" key="4">
    <source>
        <dbReference type="PROSITE-ProRule" id="PRU00742"/>
    </source>
</evidence>
<evidence type="ECO:0000256" key="2">
    <source>
        <dbReference type="ARBA" id="ARBA00022801"/>
    </source>
</evidence>
<dbReference type="SUPFAM" id="SSF52768">
    <property type="entry name" value="Arginase/deacetylase"/>
    <property type="match status" value="1"/>
</dbReference>
<dbReference type="KEGG" id="laca:LAC1533_1794"/>
<dbReference type="GO" id="GO:0030145">
    <property type="term" value="F:manganese ion binding"/>
    <property type="evidence" value="ECO:0007669"/>
    <property type="project" value="TreeGrafter"/>
</dbReference>